<accession>A0AAW2G0R9</accession>
<keyword evidence="3" id="KW-1185">Reference proteome</keyword>
<dbReference type="EMBL" id="JADYXP020000007">
    <property type="protein sequence ID" value="KAL0120829.1"/>
    <property type="molecule type" value="Genomic_DNA"/>
</dbReference>
<proteinExistence type="predicted"/>
<feature type="compositionally biased region" description="Basic residues" evidence="1">
    <location>
        <begin position="116"/>
        <end position="129"/>
    </location>
</feature>
<dbReference type="Proteomes" id="UP001430953">
    <property type="component" value="Unassembled WGS sequence"/>
</dbReference>
<name>A0AAW2G0R9_9HYME</name>
<organism evidence="2 3">
    <name type="scientific">Cardiocondyla obscurior</name>
    <dbReference type="NCBI Taxonomy" id="286306"/>
    <lineage>
        <taxon>Eukaryota</taxon>
        <taxon>Metazoa</taxon>
        <taxon>Ecdysozoa</taxon>
        <taxon>Arthropoda</taxon>
        <taxon>Hexapoda</taxon>
        <taxon>Insecta</taxon>
        <taxon>Pterygota</taxon>
        <taxon>Neoptera</taxon>
        <taxon>Endopterygota</taxon>
        <taxon>Hymenoptera</taxon>
        <taxon>Apocrita</taxon>
        <taxon>Aculeata</taxon>
        <taxon>Formicoidea</taxon>
        <taxon>Formicidae</taxon>
        <taxon>Myrmicinae</taxon>
        <taxon>Cardiocondyla</taxon>
    </lineage>
</organism>
<protein>
    <submittedName>
        <fullName evidence="2">Uncharacterized protein</fullName>
    </submittedName>
</protein>
<dbReference type="AlphaFoldDB" id="A0AAW2G0R9"/>
<feature type="region of interest" description="Disordered" evidence="1">
    <location>
        <begin position="25"/>
        <end position="65"/>
    </location>
</feature>
<gene>
    <name evidence="2" type="ORF">PUN28_008477</name>
</gene>
<sequence length="136" mass="15067">MLVPLCPGFLAVGCHDSDHKFGPASNGMARNDERGGRVDRGEKCSGRGVHAKTFPSGETPENSKSEHFRVGIHLANEHQTNAATANIRQRRALLTFHRIGCASLVRLILQTISRRSPAHGLKRRRRRVQGHSYAPR</sequence>
<feature type="region of interest" description="Disordered" evidence="1">
    <location>
        <begin position="116"/>
        <end position="136"/>
    </location>
</feature>
<evidence type="ECO:0000256" key="1">
    <source>
        <dbReference type="SAM" id="MobiDB-lite"/>
    </source>
</evidence>
<evidence type="ECO:0000313" key="3">
    <source>
        <dbReference type="Proteomes" id="UP001430953"/>
    </source>
</evidence>
<evidence type="ECO:0000313" key="2">
    <source>
        <dbReference type="EMBL" id="KAL0120829.1"/>
    </source>
</evidence>
<reference evidence="2 3" key="1">
    <citation type="submission" date="2023-03" db="EMBL/GenBank/DDBJ databases">
        <title>High recombination rates correlate with genetic variation in Cardiocondyla obscurior ants.</title>
        <authorList>
            <person name="Errbii M."/>
        </authorList>
    </citation>
    <scope>NUCLEOTIDE SEQUENCE [LARGE SCALE GENOMIC DNA]</scope>
    <source>
        <strain evidence="2">Alpha-2009</strain>
        <tissue evidence="2">Whole body</tissue>
    </source>
</reference>
<comment type="caution">
    <text evidence="2">The sequence shown here is derived from an EMBL/GenBank/DDBJ whole genome shotgun (WGS) entry which is preliminary data.</text>
</comment>
<feature type="compositionally biased region" description="Basic and acidic residues" evidence="1">
    <location>
        <begin position="30"/>
        <end position="45"/>
    </location>
</feature>